<gene>
    <name evidence="1" type="ORF">V5799_000308</name>
</gene>
<dbReference type="EMBL" id="JARKHS020035700">
    <property type="protein sequence ID" value="KAK8756988.1"/>
    <property type="molecule type" value="Genomic_DNA"/>
</dbReference>
<dbReference type="Proteomes" id="UP001321473">
    <property type="component" value="Unassembled WGS sequence"/>
</dbReference>
<accession>A0AAQ4D3E8</accession>
<proteinExistence type="predicted"/>
<organism evidence="1 2">
    <name type="scientific">Amblyomma americanum</name>
    <name type="common">Lone star tick</name>
    <dbReference type="NCBI Taxonomy" id="6943"/>
    <lineage>
        <taxon>Eukaryota</taxon>
        <taxon>Metazoa</taxon>
        <taxon>Ecdysozoa</taxon>
        <taxon>Arthropoda</taxon>
        <taxon>Chelicerata</taxon>
        <taxon>Arachnida</taxon>
        <taxon>Acari</taxon>
        <taxon>Parasitiformes</taxon>
        <taxon>Ixodida</taxon>
        <taxon>Ixodoidea</taxon>
        <taxon>Ixodidae</taxon>
        <taxon>Amblyomminae</taxon>
        <taxon>Amblyomma</taxon>
    </lineage>
</organism>
<evidence type="ECO:0000313" key="2">
    <source>
        <dbReference type="Proteomes" id="UP001321473"/>
    </source>
</evidence>
<sequence length="85" mass="9801">MMISLNLPLLHLFCPGRHEKPYSLWEQIHCQIFHCLTSFVYDAATIYVKDFENPTVPFLVSLLIPRDFIPIVSCIIPSEHVTVNS</sequence>
<comment type="caution">
    <text evidence="1">The sequence shown here is derived from an EMBL/GenBank/DDBJ whole genome shotgun (WGS) entry which is preliminary data.</text>
</comment>
<evidence type="ECO:0000313" key="1">
    <source>
        <dbReference type="EMBL" id="KAK8756988.1"/>
    </source>
</evidence>
<dbReference type="AlphaFoldDB" id="A0AAQ4D3E8"/>
<name>A0AAQ4D3E8_AMBAM</name>
<protein>
    <submittedName>
        <fullName evidence="1">Uncharacterized protein</fullName>
    </submittedName>
</protein>
<reference evidence="1 2" key="1">
    <citation type="journal article" date="2023" name="Arcadia Sci">
        <title>De novo assembly of a long-read Amblyomma americanum tick genome.</title>
        <authorList>
            <person name="Chou S."/>
            <person name="Poskanzer K.E."/>
            <person name="Rollins M."/>
            <person name="Thuy-Boun P.S."/>
        </authorList>
    </citation>
    <scope>NUCLEOTIDE SEQUENCE [LARGE SCALE GENOMIC DNA]</scope>
    <source>
        <strain evidence="1">F_SG_1</strain>
        <tissue evidence="1">Salivary glands</tissue>
    </source>
</reference>
<keyword evidence="2" id="KW-1185">Reference proteome</keyword>